<dbReference type="NCBIfam" id="NF000801">
    <property type="entry name" value="PRK00055.1-3"/>
    <property type="match status" value="1"/>
</dbReference>
<dbReference type="Proteomes" id="UP000218979">
    <property type="component" value="Unassembled WGS sequence"/>
</dbReference>
<evidence type="ECO:0000313" key="14">
    <source>
        <dbReference type="Proteomes" id="UP000185655"/>
    </source>
</evidence>
<dbReference type="GO" id="GO:0008270">
    <property type="term" value="F:zinc ion binding"/>
    <property type="evidence" value="ECO:0007669"/>
    <property type="project" value="UniProtKB-UniRule"/>
</dbReference>
<keyword evidence="6 10" id="KW-0255">Endonuclease</keyword>
<evidence type="ECO:0000313" key="15">
    <source>
        <dbReference type="Proteomes" id="UP000218979"/>
    </source>
</evidence>
<dbReference type="Pfam" id="PF23023">
    <property type="entry name" value="Anti-Pycsar_Apyc1"/>
    <property type="match status" value="1"/>
</dbReference>
<dbReference type="FunFam" id="3.60.15.10:FF:000002">
    <property type="entry name" value="Ribonuclease Z"/>
    <property type="match status" value="1"/>
</dbReference>
<dbReference type="PANTHER" id="PTHR46018:SF2">
    <property type="entry name" value="ZINC PHOSPHODIESTERASE ELAC PROTEIN 1"/>
    <property type="match status" value="1"/>
</dbReference>
<dbReference type="NCBIfam" id="TIGR02651">
    <property type="entry name" value="RNase_Z"/>
    <property type="match status" value="1"/>
</dbReference>
<keyword evidence="15" id="KW-1185">Reference proteome</keyword>
<evidence type="ECO:0000256" key="9">
    <source>
        <dbReference type="ARBA" id="ARBA00057812"/>
    </source>
</evidence>
<dbReference type="InterPro" id="IPR013471">
    <property type="entry name" value="RNase_Z/BN"/>
</dbReference>
<evidence type="ECO:0000256" key="6">
    <source>
        <dbReference type="ARBA" id="ARBA00022759"/>
    </source>
</evidence>
<organism evidence="13 14">
    <name type="scientific">Pseudolactococcus chungangensis CAU 28 = DSM 22330</name>
    <dbReference type="NCBI Taxonomy" id="1122154"/>
    <lineage>
        <taxon>Bacteria</taxon>
        <taxon>Bacillati</taxon>
        <taxon>Bacillota</taxon>
        <taxon>Bacilli</taxon>
        <taxon>Lactobacillales</taxon>
        <taxon>Streptococcaceae</taxon>
        <taxon>Pseudolactococcus</taxon>
    </lineage>
</organism>
<dbReference type="PANTHER" id="PTHR46018">
    <property type="entry name" value="ZINC PHOSPHODIESTERASE ELAC PROTEIN 1"/>
    <property type="match status" value="1"/>
</dbReference>
<comment type="subunit">
    <text evidence="1 10">Homodimer.</text>
</comment>
<dbReference type="GO" id="GO:0042781">
    <property type="term" value="F:3'-tRNA processing endoribonuclease activity"/>
    <property type="evidence" value="ECO:0007669"/>
    <property type="project" value="UniProtKB-UniRule"/>
</dbReference>
<accession>A0A1K2HBD7</accession>
<comment type="catalytic activity">
    <reaction evidence="10">
        <text>Endonucleolytic cleavage of RNA, removing extra 3' nucleotides from tRNA precursor, generating 3' termini of tRNAs. A 3'-hydroxy group is left at the tRNA terminus and a 5'-phosphoryl group is left at the trailer molecule.</text>
        <dbReference type="EC" id="3.1.26.11"/>
    </reaction>
</comment>
<evidence type="ECO:0000313" key="13">
    <source>
        <dbReference type="EMBL" id="SFZ74078.1"/>
    </source>
</evidence>
<dbReference type="OrthoDB" id="9800940at2"/>
<feature type="binding site" evidence="10">
    <location>
        <position position="218"/>
    </location>
    <ligand>
        <name>Zn(2+)</name>
        <dbReference type="ChEBI" id="CHEBI:29105"/>
        <label>1</label>
        <note>catalytic</note>
    </ligand>
</feature>
<dbReference type="EC" id="3.1.26.11" evidence="2 10"/>
<feature type="binding site" evidence="10">
    <location>
        <position position="68"/>
    </location>
    <ligand>
        <name>Zn(2+)</name>
        <dbReference type="ChEBI" id="CHEBI:29105"/>
        <label>2</label>
        <note>catalytic</note>
    </ligand>
</feature>
<keyword evidence="4 10" id="KW-0540">Nuclease</keyword>
<dbReference type="CDD" id="cd07717">
    <property type="entry name" value="RNaseZ_ZiPD-like_MBL-fold"/>
    <property type="match status" value="1"/>
</dbReference>
<feature type="binding site" evidence="10">
    <location>
        <position position="63"/>
    </location>
    <ligand>
        <name>Zn(2+)</name>
        <dbReference type="ChEBI" id="CHEBI:29105"/>
        <label>1</label>
        <note>catalytic</note>
    </ligand>
</feature>
<dbReference type="STRING" id="1122154.SAMN02746068_01104"/>
<dbReference type="Gene3D" id="3.60.15.10">
    <property type="entry name" value="Ribonuclease Z/Hydroxyacylglutathione hydrolase-like"/>
    <property type="match status" value="1"/>
</dbReference>
<evidence type="ECO:0000256" key="8">
    <source>
        <dbReference type="ARBA" id="ARBA00022833"/>
    </source>
</evidence>
<dbReference type="InterPro" id="IPR036866">
    <property type="entry name" value="RibonucZ/Hydroxyglut_hydro"/>
</dbReference>
<reference evidence="13 14" key="2">
    <citation type="submission" date="2016-11" db="EMBL/GenBank/DDBJ databases">
        <authorList>
            <person name="Jaros S."/>
            <person name="Januszkiewicz K."/>
            <person name="Wedrychowicz H."/>
        </authorList>
    </citation>
    <scope>NUCLEOTIDE SEQUENCE [LARGE SCALE GENOMIC DNA]</scope>
    <source>
        <strain evidence="13 14">DSM 22330</strain>
    </source>
</reference>
<keyword evidence="7 10" id="KW-0378">Hydrolase</keyword>
<feature type="domain" description="Metallo-beta-lactamase" evidence="11">
    <location>
        <begin position="208"/>
        <end position="277"/>
    </location>
</feature>
<dbReference type="Proteomes" id="UP000185655">
    <property type="component" value="Unassembled WGS sequence"/>
</dbReference>
<protein>
    <recommendedName>
        <fullName evidence="2 10">Ribonuclease Z</fullName>
        <shortName evidence="10">RNase Z</shortName>
        <ecNumber evidence="2 10">3.1.26.11</ecNumber>
    </recommendedName>
    <alternativeName>
        <fullName evidence="10">tRNA 3 endonuclease</fullName>
    </alternativeName>
    <alternativeName>
        <fullName evidence="10">tRNase Z</fullName>
    </alternativeName>
</protein>
<proteinExistence type="inferred from homology"/>
<dbReference type="EMBL" id="FPKS01000004">
    <property type="protein sequence ID" value="SFZ74078.1"/>
    <property type="molecule type" value="Genomic_DNA"/>
</dbReference>
<dbReference type="AlphaFoldDB" id="A0A1K2HBD7"/>
<feature type="binding site" evidence="10">
    <location>
        <position position="218"/>
    </location>
    <ligand>
        <name>Zn(2+)</name>
        <dbReference type="ChEBI" id="CHEBI:29105"/>
        <label>2</label>
        <note>catalytic</note>
    </ligand>
</feature>
<dbReference type="InterPro" id="IPR001279">
    <property type="entry name" value="Metallo-B-lactamas"/>
</dbReference>
<dbReference type="Pfam" id="PF12706">
    <property type="entry name" value="Lactamase_B_2"/>
    <property type="match status" value="1"/>
</dbReference>
<keyword evidence="8 10" id="KW-0862">Zinc</keyword>
<evidence type="ECO:0000259" key="11">
    <source>
        <dbReference type="Pfam" id="PF12706"/>
    </source>
</evidence>
<reference evidence="12 15" key="1">
    <citation type="submission" date="2014-12" db="EMBL/GenBank/DDBJ databases">
        <title>Draft genome sequences of 10 type strains of Lactococcus.</title>
        <authorList>
            <person name="Sun Z."/>
            <person name="Zhong Z."/>
            <person name="Liu W."/>
            <person name="Zhang W."/>
            <person name="Zhang H."/>
        </authorList>
    </citation>
    <scope>NUCLEOTIDE SEQUENCE [LARGE SCALE GENOMIC DNA]</scope>
    <source>
        <strain evidence="12 15">DSM 22330</strain>
    </source>
</reference>
<keyword evidence="5 10" id="KW-0479">Metal-binding</keyword>
<evidence type="ECO:0000256" key="10">
    <source>
        <dbReference type="HAMAP-Rule" id="MF_01818"/>
    </source>
</evidence>
<evidence type="ECO:0000256" key="3">
    <source>
        <dbReference type="ARBA" id="ARBA00022694"/>
    </source>
</evidence>
<feature type="binding site" evidence="10">
    <location>
        <position position="276"/>
    </location>
    <ligand>
        <name>Zn(2+)</name>
        <dbReference type="ChEBI" id="CHEBI:29105"/>
        <label>2</label>
        <note>catalytic</note>
    </ligand>
</feature>
<evidence type="ECO:0000313" key="12">
    <source>
        <dbReference type="EMBL" id="PCS04919.1"/>
    </source>
</evidence>
<evidence type="ECO:0000256" key="5">
    <source>
        <dbReference type="ARBA" id="ARBA00022723"/>
    </source>
</evidence>
<comment type="function">
    <text evidence="9 10">Zinc phosphodiesterase, which displays some tRNA 3'-processing endonuclease activity. Probably involved in tRNA maturation, by removing a 3'-trailer from precursor tRNA.</text>
</comment>
<feature type="binding site" evidence="10">
    <location>
        <position position="148"/>
    </location>
    <ligand>
        <name>Zn(2+)</name>
        <dbReference type="ChEBI" id="CHEBI:29105"/>
        <label>1</label>
        <note>catalytic</note>
    </ligand>
</feature>
<gene>
    <name evidence="10" type="primary">rnz</name>
    <name evidence="12" type="ORF">RR45_GL000238</name>
    <name evidence="13" type="ORF">SAMN02746068_01104</name>
</gene>
<keyword evidence="3 10" id="KW-0819">tRNA processing</keyword>
<comment type="similarity">
    <text evidence="10">Belongs to the RNase Z family.</text>
</comment>
<feature type="binding site" evidence="10">
    <location>
        <position position="65"/>
    </location>
    <ligand>
        <name>Zn(2+)</name>
        <dbReference type="ChEBI" id="CHEBI:29105"/>
        <label>1</label>
        <note>catalytic</note>
    </ligand>
</feature>
<feature type="active site" description="Proton acceptor" evidence="10">
    <location>
        <position position="67"/>
    </location>
</feature>
<evidence type="ECO:0000256" key="1">
    <source>
        <dbReference type="ARBA" id="ARBA00011738"/>
    </source>
</evidence>
<evidence type="ECO:0000256" key="7">
    <source>
        <dbReference type="ARBA" id="ARBA00022801"/>
    </source>
</evidence>
<dbReference type="HAMAP" id="MF_01818">
    <property type="entry name" value="RNase_Z_BN"/>
    <property type="match status" value="1"/>
</dbReference>
<sequence>MEIQFLGTGAGQPAKQRNVTSIALKLLAERNEIWLFDCGEATQHQVLETSIRPRKITKIFITHMHGDHIFGLPGFLSSRSFQTSSSADQPQNLDIYGPVGIKNYVMTSLRLSGSKLSYRINFHELDASHAGKIYSDETFEVHMATLDHTIYCMGYRIVEKDKKGELDAQALKAAGVPFGPLFGKIKNGQDIEVNGELIKAADFIGPDKKGRVVTILGDTRQTDQAIRLAIGSDVLVHEATYEAGEAKVARSHGHSTTKQAAEVAKQAHVKRLLLTHISARYVGPLVTQLVQEAKQTFENSYVVKDLYEEVIQS</sequence>
<dbReference type="EMBL" id="JXJT01000001">
    <property type="protein sequence ID" value="PCS04919.1"/>
    <property type="molecule type" value="Genomic_DNA"/>
</dbReference>
<comment type="cofactor">
    <cofactor evidence="10">
        <name>Zn(2+)</name>
        <dbReference type="ChEBI" id="CHEBI:29105"/>
    </cofactor>
    <text evidence="10">Binds 2 Zn(2+) ions.</text>
</comment>
<dbReference type="SUPFAM" id="SSF56281">
    <property type="entry name" value="Metallo-hydrolase/oxidoreductase"/>
    <property type="match status" value="1"/>
</dbReference>
<name>A0A1K2HBD7_9LACT</name>
<feature type="binding site" evidence="10">
    <location>
        <position position="67"/>
    </location>
    <ligand>
        <name>Zn(2+)</name>
        <dbReference type="ChEBI" id="CHEBI:29105"/>
        <label>2</label>
        <note>catalytic</note>
    </ligand>
</feature>
<evidence type="ECO:0000256" key="4">
    <source>
        <dbReference type="ARBA" id="ARBA00022722"/>
    </source>
</evidence>
<dbReference type="GO" id="GO:0042802">
    <property type="term" value="F:identical protein binding"/>
    <property type="evidence" value="ECO:0007669"/>
    <property type="project" value="UniProtKB-ARBA"/>
</dbReference>
<dbReference type="RefSeq" id="WP_031366127.1">
    <property type="nucleotide sequence ID" value="NZ_FPKS01000004.1"/>
</dbReference>
<evidence type="ECO:0000256" key="2">
    <source>
        <dbReference type="ARBA" id="ARBA00012477"/>
    </source>
</evidence>